<evidence type="ECO:0000313" key="1">
    <source>
        <dbReference type="EMBL" id="SFL10490.1"/>
    </source>
</evidence>
<dbReference type="Proteomes" id="UP000323300">
    <property type="component" value="Unassembled WGS sequence"/>
</dbReference>
<dbReference type="EMBL" id="FOSL01000032">
    <property type="protein sequence ID" value="SFL10490.1"/>
    <property type="molecule type" value="Genomic_DNA"/>
</dbReference>
<dbReference type="AlphaFoldDB" id="A0A1I4EZI6"/>
<organism evidence="1 2">
    <name type="scientific">Neomesorhizobium albiziae</name>
    <dbReference type="NCBI Taxonomy" id="335020"/>
    <lineage>
        <taxon>Bacteria</taxon>
        <taxon>Pseudomonadati</taxon>
        <taxon>Pseudomonadota</taxon>
        <taxon>Alphaproteobacteria</taxon>
        <taxon>Hyphomicrobiales</taxon>
        <taxon>Phyllobacteriaceae</taxon>
        <taxon>Neomesorhizobium</taxon>
    </lineage>
</organism>
<evidence type="ECO:0000313" key="2">
    <source>
        <dbReference type="Proteomes" id="UP000323300"/>
    </source>
</evidence>
<proteinExistence type="predicted"/>
<name>A0A1I4EZI6_9HYPH</name>
<sequence length="59" mass="6499">MLGTGPHRRFISCLATKTRFQSQVAIGTVFPKDFFKAFLRESETLGEENGRDGTPAPAL</sequence>
<keyword evidence="2" id="KW-1185">Reference proteome</keyword>
<gene>
    <name evidence="1" type="ORF">SAMN04488498_13227</name>
</gene>
<reference evidence="1 2" key="1">
    <citation type="submission" date="2016-10" db="EMBL/GenBank/DDBJ databases">
        <authorList>
            <person name="Varghese N."/>
            <person name="Submissions S."/>
        </authorList>
    </citation>
    <scope>NUCLEOTIDE SEQUENCE [LARGE SCALE GENOMIC DNA]</scope>
    <source>
        <strain evidence="1 2">DSM 21822</strain>
    </source>
</reference>
<accession>A0A1I4EZI6</accession>
<protein>
    <submittedName>
        <fullName evidence="1">Uncharacterized protein</fullName>
    </submittedName>
</protein>